<feature type="region of interest" description="Disordered" evidence="2">
    <location>
        <begin position="272"/>
        <end position="355"/>
    </location>
</feature>
<dbReference type="HOGENOM" id="CLU_262538_0_0_14"/>
<keyword evidence="3" id="KW-0812">Transmembrane</keyword>
<reference evidence="4 5" key="1">
    <citation type="journal article" date="2002" name="Nucleic Acids Res.">
        <title>The complete genomic sequence of Mycoplasma penetrans, an intracellular bacterial pathogen in humans.</title>
        <authorList>
            <person name="Sasaki Y."/>
            <person name="Ishikawa J."/>
            <person name="Yamashita A."/>
            <person name="Oshima K."/>
            <person name="Kenri T."/>
            <person name="Furuya K."/>
            <person name="Yoshino C."/>
            <person name="Horino A."/>
            <person name="Shiba T."/>
            <person name="Sasaki T."/>
            <person name="Hattori M."/>
        </authorList>
    </citation>
    <scope>NUCLEOTIDE SEQUENCE [LARGE SCALE GENOMIC DNA]</scope>
    <source>
        <strain evidence="4 5">HF-2</strain>
    </source>
</reference>
<dbReference type="KEGG" id="mpe:MYPE6980"/>
<keyword evidence="3" id="KW-1133">Transmembrane helix</keyword>
<dbReference type="Proteomes" id="UP000002522">
    <property type="component" value="Chromosome"/>
</dbReference>
<feature type="transmembrane region" description="Helical" evidence="3">
    <location>
        <begin position="20"/>
        <end position="43"/>
    </location>
</feature>
<evidence type="ECO:0000256" key="1">
    <source>
        <dbReference type="ARBA" id="ARBA00010828"/>
    </source>
</evidence>
<dbReference type="InParanoid" id="Q8EV70"/>
<name>Q8EV70_MALP2</name>
<organism evidence="4 5">
    <name type="scientific">Malacoplasma penetrans (strain HF-2)</name>
    <name type="common">Mycoplasma penetrans</name>
    <dbReference type="NCBI Taxonomy" id="272633"/>
    <lineage>
        <taxon>Bacteria</taxon>
        <taxon>Bacillati</taxon>
        <taxon>Mycoplasmatota</taxon>
        <taxon>Mycoplasmoidales</taxon>
        <taxon>Mycoplasmoidaceae</taxon>
        <taxon>Malacoplasma</taxon>
    </lineage>
</organism>
<dbReference type="RefSeq" id="WP_011077520.1">
    <property type="nucleotide sequence ID" value="NC_004432.1"/>
</dbReference>
<protein>
    <submittedName>
        <fullName evidence="4">Uncharacterized protein</fullName>
    </submittedName>
</protein>
<feature type="compositionally biased region" description="Low complexity" evidence="2">
    <location>
        <begin position="278"/>
        <end position="311"/>
    </location>
</feature>
<dbReference type="STRING" id="272633.gene:10731819"/>
<evidence type="ECO:0000256" key="3">
    <source>
        <dbReference type="SAM" id="Phobius"/>
    </source>
</evidence>
<dbReference type="eggNOG" id="ENOG5031Y88">
    <property type="taxonomic scope" value="Bacteria"/>
</dbReference>
<gene>
    <name evidence="4" type="ordered locus">MYPE6980</name>
</gene>
<evidence type="ECO:0000313" key="5">
    <source>
        <dbReference type="Proteomes" id="UP000002522"/>
    </source>
</evidence>
<feature type="compositionally biased region" description="Acidic residues" evidence="2">
    <location>
        <begin position="327"/>
        <end position="341"/>
    </location>
</feature>
<dbReference type="EMBL" id="BA000026">
    <property type="protein sequence ID" value="BAC44490.1"/>
    <property type="molecule type" value="Genomic_DNA"/>
</dbReference>
<evidence type="ECO:0000256" key="2">
    <source>
        <dbReference type="SAM" id="MobiDB-lite"/>
    </source>
</evidence>
<dbReference type="InterPro" id="IPR022186">
    <property type="entry name" value="DUF3713"/>
</dbReference>
<feature type="compositionally biased region" description="Polar residues" evidence="2">
    <location>
        <begin position="312"/>
        <end position="323"/>
    </location>
</feature>
<feature type="compositionally biased region" description="Low complexity" evidence="2">
    <location>
        <begin position="342"/>
        <end position="353"/>
    </location>
</feature>
<accession>Q8EV70</accession>
<evidence type="ECO:0000313" key="4">
    <source>
        <dbReference type="EMBL" id="BAC44490.1"/>
    </source>
</evidence>
<sequence length="1307" mass="141497">MKRINNKFINKTKKGKLLKYGWTLGLGVIPVIASSCGVSSTLIKNSYIVTGDQFTSNLSLSSIATKSLQSTSGMSAYLKSVVDRILYNWLVNLGNNNSEYKTLLDNKRNSINNSYNDSVKSYKKTHGSNWELKFQQEVLDPNGGTKEAYINSQLYSFARSTFTDKLFSTFYLSIYDTSKNEVVIYPTKENILDALKNSSGITNNGTNANQNLRFKFDNKVDLTADANEEPNKSFAAFQDYIYQKYVEYENPYIVDNVQWNYSTPSGSDGINSLYKIPTNSSSGEGDSNSGDSSGNSSGDSSSGGSTASTSSFVTRRSNSTSEAVPTADDDSSSGDSGDSDSDSSTTTTANSGSYAFPYFGNENGTNSSYGTVTKFVNFLNGSSTTSNYITNTDTGLKSIDKIHTDGDSTLKLVKNSTIFNDQSAEYASAVSYLYGVLSSTNGTTNGTSQMTDIKGQITHNIDLTSATNGLDYITSNFVSTSNLYTSSSGSTPSINSLLLPKEYLSNIINPNGSLSALSSNNLYVVDNFIPGTIKTSSSSTATGNPLDKFMFFRSSTGVEAVSIDGSTVIEKATTVKDKKAYAANVVLYRYFMGSEGHSNFTIDLSSELSTFFSSNIDWLIYQYINEGTNFAGIDGTSTSQTMFNLSEISANDQTLARAISFFVPASTYYNNIYSAAEKMYAAKKTYNQNYGYSVYSNGLASNFNYNYGQSTDAQNNYVNPNIFYENTLVAATANSPYLTTATSKNVNATTGSSGTSGSLYQQVLNSISSVVSNINKQDADYNRYTQYLYSTNYYVNAAMTSVLSNTGYVSAEIQNPILNNYIGSFYSVTNGSNRNSFSLSANPFSTSNSSDSTSTGELQTYLQNAMYNFFFLSNYTGESNSLISFGATTNTKSSSSISTSNNATNLLGNIRSYSFDLWNDNNSKDISTQASNYNTLYRTVASIKYLLGTDLSNFLQYMRSYVGNEKAYVAWQNSENTNVGALKTGTTTYTTPTSQSLITQSNLSINTNNAIYGNYVGKSPYTSSSSGGGSTSSPANAYNLDTNTSYQSSINTSYFSITSNSFTSNGSSGGGSNSSVNTGFMGLQLSSSNSLPSDVANALFTKPYDYNIGTTGVYYQYGTKENLKSEITNTITLANLTTLATNLDSLTNYAHNLTGIINSTKSLNEKKADLINVVDSLSEEEFKQFKGYVGNSVTSGSTTTINSYSSDATSVAKYGTYAIELKASDFNSLSSLQTALGASSGNAESYKLADEIICNLIVQYASQANNQTYWISNIVGNNKINIYDIRAYNAISSDGITWVRNFKTISK</sequence>
<dbReference type="Pfam" id="PF12506">
    <property type="entry name" value="DUF3713"/>
    <property type="match status" value="1"/>
</dbReference>
<comment type="similarity">
    <text evidence="1">Belongs to the MG307/MG309/MG338 family.</text>
</comment>
<keyword evidence="3" id="KW-0472">Membrane</keyword>
<proteinExistence type="inferred from homology"/>
<keyword evidence="5" id="KW-1185">Reference proteome</keyword>